<accession>A0ABN6YKU9</accession>
<feature type="compositionally biased region" description="Polar residues" evidence="9">
    <location>
        <begin position="562"/>
        <end position="584"/>
    </location>
</feature>
<keyword evidence="3" id="KW-0328">Glycosyltransferase</keyword>
<dbReference type="PANTHER" id="PTHR32282">
    <property type="entry name" value="BINDING PROTEIN TRANSPEPTIDASE, PUTATIVE-RELATED"/>
    <property type="match status" value="1"/>
</dbReference>
<dbReference type="SUPFAM" id="SSF56601">
    <property type="entry name" value="beta-lactamase/transpeptidase-like"/>
    <property type="match status" value="1"/>
</dbReference>
<evidence type="ECO:0000256" key="2">
    <source>
        <dbReference type="ARBA" id="ARBA00022670"/>
    </source>
</evidence>
<evidence type="ECO:0000256" key="7">
    <source>
        <dbReference type="ARBA" id="ARBA00034000"/>
    </source>
</evidence>
<feature type="region of interest" description="Disordered" evidence="9">
    <location>
        <begin position="538"/>
        <end position="733"/>
    </location>
</feature>
<evidence type="ECO:0000313" key="12">
    <source>
        <dbReference type="Proteomes" id="UP001321421"/>
    </source>
</evidence>
<evidence type="ECO:0000313" key="11">
    <source>
        <dbReference type="EMBL" id="BDZ56537.1"/>
    </source>
</evidence>
<evidence type="ECO:0000256" key="5">
    <source>
        <dbReference type="ARBA" id="ARBA00022801"/>
    </source>
</evidence>
<dbReference type="InterPro" id="IPR050396">
    <property type="entry name" value="Glycosyltr_51/Transpeptidase"/>
</dbReference>
<dbReference type="RefSeq" id="WP_289232051.1">
    <property type="nucleotide sequence ID" value="NZ_AP027735.1"/>
</dbReference>
<gene>
    <name evidence="11" type="ORF">GCM10025872_01940</name>
</gene>
<dbReference type="SUPFAM" id="SSF54184">
    <property type="entry name" value="Penicillin-binding protein 2x (pbp-2x), c-terminal domain"/>
    <property type="match status" value="1"/>
</dbReference>
<dbReference type="CDD" id="cd06577">
    <property type="entry name" value="PASTA_pknB"/>
    <property type="match status" value="1"/>
</dbReference>
<dbReference type="InterPro" id="IPR001460">
    <property type="entry name" value="PCN-bd_Tpept"/>
</dbReference>
<dbReference type="EMBL" id="AP027735">
    <property type="protein sequence ID" value="BDZ56537.1"/>
    <property type="molecule type" value="Genomic_DNA"/>
</dbReference>
<feature type="compositionally biased region" description="Low complexity" evidence="9">
    <location>
        <begin position="544"/>
        <end position="561"/>
    </location>
</feature>
<feature type="domain" description="PASTA" evidence="10">
    <location>
        <begin position="516"/>
        <end position="575"/>
    </location>
</feature>
<keyword evidence="2" id="KW-0645">Protease</keyword>
<dbReference type="Gene3D" id="3.30.10.20">
    <property type="match status" value="1"/>
</dbReference>
<dbReference type="Gene3D" id="1.10.3810.10">
    <property type="entry name" value="Biosynthetic peptidoglycan transglycosylase-like"/>
    <property type="match status" value="1"/>
</dbReference>
<keyword evidence="6" id="KW-0511">Multifunctional enzyme</keyword>
<feature type="compositionally biased region" description="Basic residues" evidence="9">
    <location>
        <begin position="636"/>
        <end position="650"/>
    </location>
</feature>
<dbReference type="Pfam" id="PF03793">
    <property type="entry name" value="PASTA"/>
    <property type="match status" value="1"/>
</dbReference>
<keyword evidence="5" id="KW-0378">Hydrolase</keyword>
<name>A0ABN6YKU9_9MICO</name>
<dbReference type="InterPro" id="IPR005543">
    <property type="entry name" value="PASTA_dom"/>
</dbReference>
<comment type="catalytic activity">
    <reaction evidence="7">
        <text>Preferential cleavage: (Ac)2-L-Lys-D-Ala-|-D-Ala. Also transpeptidation of peptidyl-alanyl moieties that are N-acyl substituents of D-alanine.</text>
        <dbReference type="EC" id="3.4.16.4"/>
    </reaction>
</comment>
<feature type="compositionally biased region" description="Low complexity" evidence="9">
    <location>
        <begin position="716"/>
        <end position="726"/>
    </location>
</feature>
<proteinExistence type="predicted"/>
<feature type="compositionally biased region" description="Low complexity" evidence="9">
    <location>
        <begin position="651"/>
        <end position="675"/>
    </location>
</feature>
<comment type="catalytic activity">
    <reaction evidence="8">
        <text>[GlcNAc-(1-&gt;4)-Mur2Ac(oyl-L-Ala-gamma-D-Glu-L-Lys-D-Ala-D-Ala)](n)-di-trans,octa-cis-undecaprenyl diphosphate + beta-D-GlcNAc-(1-&gt;4)-Mur2Ac(oyl-L-Ala-gamma-D-Glu-L-Lys-D-Ala-D-Ala)-di-trans,octa-cis-undecaprenyl diphosphate = [GlcNAc-(1-&gt;4)-Mur2Ac(oyl-L-Ala-gamma-D-Glu-L-Lys-D-Ala-D-Ala)](n+1)-di-trans,octa-cis-undecaprenyl diphosphate + di-trans,octa-cis-undecaprenyl diphosphate + H(+)</text>
        <dbReference type="Rhea" id="RHEA:23708"/>
        <dbReference type="Rhea" id="RHEA-COMP:9602"/>
        <dbReference type="Rhea" id="RHEA-COMP:9603"/>
        <dbReference type="ChEBI" id="CHEBI:15378"/>
        <dbReference type="ChEBI" id="CHEBI:58405"/>
        <dbReference type="ChEBI" id="CHEBI:60033"/>
        <dbReference type="ChEBI" id="CHEBI:78435"/>
        <dbReference type="EC" id="2.4.99.28"/>
    </reaction>
</comment>
<dbReference type="InterPro" id="IPR001264">
    <property type="entry name" value="Glyco_trans_51"/>
</dbReference>
<feature type="compositionally biased region" description="Low complexity" evidence="9">
    <location>
        <begin position="606"/>
        <end position="635"/>
    </location>
</feature>
<dbReference type="PROSITE" id="PS51178">
    <property type="entry name" value="PASTA"/>
    <property type="match status" value="1"/>
</dbReference>
<keyword evidence="1" id="KW-0121">Carboxypeptidase</keyword>
<dbReference type="InterPro" id="IPR036950">
    <property type="entry name" value="PBP_transglycosylase"/>
</dbReference>
<organism evidence="11 12">
    <name type="scientific">Barrientosiimonas endolithica</name>
    <dbReference type="NCBI Taxonomy" id="1535208"/>
    <lineage>
        <taxon>Bacteria</taxon>
        <taxon>Bacillati</taxon>
        <taxon>Actinomycetota</taxon>
        <taxon>Actinomycetes</taxon>
        <taxon>Micrococcales</taxon>
        <taxon>Dermacoccaceae</taxon>
        <taxon>Barrientosiimonas</taxon>
    </lineage>
</organism>
<evidence type="ECO:0000256" key="9">
    <source>
        <dbReference type="SAM" id="MobiDB-lite"/>
    </source>
</evidence>
<sequence length="733" mass="76623">MTKNQILEGYLNTVYMGDQQYGVEAAAQHYYGIPASKLNLQQAAMLAGVVQRPGATDPVNNPEAAKSRRNTVIQRMLEQKMVTPEEAASAKASPLGLNVTRSDQSCASSKYAYFCYYVQDWLMQQPSLGKTPKERLQRLRSGGLTIQTSLDPKKMAIIDKQIKAKVPVGNEADVQASAIMVQPGTGLVQAMGQNTTYSNVGGPGKTSVNYAAPSGAASAGFPVGSSIKMFAIVEALKQGRPIDSTIDVPRMTGRTKGGSPAAVFTKDLFNDDCGLGREPWVVGNEAQAPPGPMKLYDATGQSINTAFAELVGELGACNVRKTMTSMGLTQPDGDPIRPTPSNIVLGSDSSTPLDLANAYATVAAGGKYCEPRPVVSIKEANGKTLPISTAECKQVISPDVAAGTAQILTASLQHEKGSAKNAKLADGRAAIGKTGTVNNAIATWFVGSTPQLTTAVFVGRANDQKPLRDLRLGDKFYSGFIYGGTLAAPMWKSIMDQALKGVPKVAFDKPPSSMSNGEQVTVPSVVGMTAEEARAKLSDAGLVPSGPTTGTITGTSPGSGSQVAKGSTVRLQTGSSPVRDTTPAQPEPPRAAVVAAKPSPRPSPKPSASKSTSSPSPKPSTSSKPAPAPSTAPGRARARRPSPSRARARGRTSPSRASRACPPARRTSARPAPGVRRARASQRAHRVDTDPKRHAYAHRSGHIGSISTPGVRRARPGPARPVGEGRVSPRGRA</sequence>
<dbReference type="SMART" id="SM00740">
    <property type="entry name" value="PASTA"/>
    <property type="match status" value="1"/>
</dbReference>
<evidence type="ECO:0000256" key="4">
    <source>
        <dbReference type="ARBA" id="ARBA00022679"/>
    </source>
</evidence>
<evidence type="ECO:0000256" key="3">
    <source>
        <dbReference type="ARBA" id="ARBA00022676"/>
    </source>
</evidence>
<evidence type="ECO:0000256" key="8">
    <source>
        <dbReference type="ARBA" id="ARBA00049902"/>
    </source>
</evidence>
<keyword evidence="4" id="KW-0808">Transferase</keyword>
<reference evidence="12" key="1">
    <citation type="journal article" date="2019" name="Int. J. Syst. Evol. Microbiol.">
        <title>The Global Catalogue of Microorganisms (GCM) 10K type strain sequencing project: providing services to taxonomists for standard genome sequencing and annotation.</title>
        <authorList>
            <consortium name="The Broad Institute Genomics Platform"/>
            <consortium name="The Broad Institute Genome Sequencing Center for Infectious Disease"/>
            <person name="Wu L."/>
            <person name="Ma J."/>
        </authorList>
    </citation>
    <scope>NUCLEOTIDE SEQUENCE [LARGE SCALE GENOMIC DNA]</scope>
    <source>
        <strain evidence="12">NBRC 110608</strain>
    </source>
</reference>
<dbReference type="Gene3D" id="3.40.710.10">
    <property type="entry name" value="DD-peptidase/beta-lactamase superfamily"/>
    <property type="match status" value="1"/>
</dbReference>
<dbReference type="Proteomes" id="UP001321421">
    <property type="component" value="Chromosome"/>
</dbReference>
<dbReference type="SUPFAM" id="SSF53955">
    <property type="entry name" value="Lysozyme-like"/>
    <property type="match status" value="1"/>
</dbReference>
<evidence type="ECO:0000256" key="1">
    <source>
        <dbReference type="ARBA" id="ARBA00022645"/>
    </source>
</evidence>
<dbReference type="Pfam" id="PF00912">
    <property type="entry name" value="Transgly"/>
    <property type="match status" value="1"/>
</dbReference>
<dbReference type="InterPro" id="IPR012338">
    <property type="entry name" value="Beta-lactam/transpept-like"/>
</dbReference>
<dbReference type="PANTHER" id="PTHR32282:SF33">
    <property type="entry name" value="PEPTIDOGLYCAN GLYCOSYLTRANSFERASE"/>
    <property type="match status" value="1"/>
</dbReference>
<dbReference type="InterPro" id="IPR023346">
    <property type="entry name" value="Lysozyme-like_dom_sf"/>
</dbReference>
<evidence type="ECO:0000259" key="10">
    <source>
        <dbReference type="PROSITE" id="PS51178"/>
    </source>
</evidence>
<dbReference type="Pfam" id="PF00905">
    <property type="entry name" value="Transpeptidase"/>
    <property type="match status" value="1"/>
</dbReference>
<evidence type="ECO:0000256" key="6">
    <source>
        <dbReference type="ARBA" id="ARBA00023268"/>
    </source>
</evidence>
<keyword evidence="12" id="KW-1185">Reference proteome</keyword>
<protein>
    <recommendedName>
        <fullName evidence="10">PASTA domain-containing protein</fullName>
    </recommendedName>
</protein>